<keyword evidence="3" id="KW-0813">Transport</keyword>
<gene>
    <name evidence="6" type="ORF">B1B_13428</name>
</gene>
<dbReference type="Pfam" id="PF00496">
    <property type="entry name" value="SBP_bac_5"/>
    <property type="match status" value="1"/>
</dbReference>
<comment type="similarity">
    <text evidence="2">Belongs to the bacterial solute-binding protein 5 family.</text>
</comment>
<dbReference type="PANTHER" id="PTHR30290:SF10">
    <property type="entry name" value="PERIPLASMIC OLIGOPEPTIDE-BINDING PROTEIN-RELATED"/>
    <property type="match status" value="1"/>
</dbReference>
<name>T1AVD1_9ZZZZ</name>
<feature type="non-terminal residue" evidence="6">
    <location>
        <position position="160"/>
    </location>
</feature>
<evidence type="ECO:0000256" key="4">
    <source>
        <dbReference type="ARBA" id="ARBA00022729"/>
    </source>
</evidence>
<dbReference type="GO" id="GO:0015833">
    <property type="term" value="P:peptide transport"/>
    <property type="evidence" value="ECO:0007669"/>
    <property type="project" value="TreeGrafter"/>
</dbReference>
<evidence type="ECO:0000313" key="6">
    <source>
        <dbReference type="EMBL" id="EQD44679.1"/>
    </source>
</evidence>
<dbReference type="GO" id="GO:0030313">
    <property type="term" value="C:cell envelope"/>
    <property type="evidence" value="ECO:0007669"/>
    <property type="project" value="UniProtKB-SubCell"/>
</dbReference>
<evidence type="ECO:0000256" key="2">
    <source>
        <dbReference type="ARBA" id="ARBA00005695"/>
    </source>
</evidence>
<comment type="subcellular location">
    <subcellularLocation>
        <location evidence="1">Cell envelope</location>
    </subcellularLocation>
</comment>
<proteinExistence type="inferred from homology"/>
<reference evidence="6" key="2">
    <citation type="journal article" date="2014" name="ISME J.">
        <title>Microbial stratification in low pH oxic and suboxic macroscopic growths along an acid mine drainage.</title>
        <authorList>
            <person name="Mendez-Garcia C."/>
            <person name="Mesa V."/>
            <person name="Sprenger R.R."/>
            <person name="Richter M."/>
            <person name="Diez M.S."/>
            <person name="Solano J."/>
            <person name="Bargiela R."/>
            <person name="Golyshina O.V."/>
            <person name="Manteca A."/>
            <person name="Ramos J.L."/>
            <person name="Gallego J.R."/>
            <person name="Llorente I."/>
            <person name="Martins Dos Santos V.A."/>
            <person name="Jensen O.N."/>
            <person name="Pelaez A.I."/>
            <person name="Sanchez J."/>
            <person name="Ferrer M."/>
        </authorList>
    </citation>
    <scope>NUCLEOTIDE SEQUENCE</scope>
</reference>
<evidence type="ECO:0000256" key="1">
    <source>
        <dbReference type="ARBA" id="ARBA00004196"/>
    </source>
</evidence>
<dbReference type="GO" id="GO:1904680">
    <property type="term" value="F:peptide transmembrane transporter activity"/>
    <property type="evidence" value="ECO:0007669"/>
    <property type="project" value="TreeGrafter"/>
</dbReference>
<feature type="non-terminal residue" evidence="6">
    <location>
        <position position="1"/>
    </location>
</feature>
<dbReference type="InterPro" id="IPR000914">
    <property type="entry name" value="SBP_5_dom"/>
</dbReference>
<accession>T1AVD1</accession>
<dbReference type="EMBL" id="AUZY01008841">
    <property type="protein sequence ID" value="EQD44679.1"/>
    <property type="molecule type" value="Genomic_DNA"/>
</dbReference>
<dbReference type="InterPro" id="IPR039424">
    <property type="entry name" value="SBP_5"/>
</dbReference>
<protein>
    <submittedName>
        <fullName evidence="6">Extracellular solute-binding protein family 5</fullName>
    </submittedName>
</protein>
<keyword evidence="4" id="KW-0732">Signal</keyword>
<evidence type="ECO:0000259" key="5">
    <source>
        <dbReference type="Pfam" id="PF00496"/>
    </source>
</evidence>
<dbReference type="AlphaFoldDB" id="T1AVD1"/>
<dbReference type="Gene3D" id="3.40.190.10">
    <property type="entry name" value="Periplasmic binding protein-like II"/>
    <property type="match status" value="1"/>
</dbReference>
<reference evidence="6" key="1">
    <citation type="submission" date="2013-08" db="EMBL/GenBank/DDBJ databases">
        <authorList>
            <person name="Mendez C."/>
            <person name="Richter M."/>
            <person name="Ferrer M."/>
            <person name="Sanchez J."/>
        </authorList>
    </citation>
    <scope>NUCLEOTIDE SEQUENCE</scope>
</reference>
<comment type="caution">
    <text evidence="6">The sequence shown here is derived from an EMBL/GenBank/DDBJ whole genome shotgun (WGS) entry which is preliminary data.</text>
</comment>
<dbReference type="Gene3D" id="3.10.105.10">
    <property type="entry name" value="Dipeptide-binding Protein, Domain 3"/>
    <property type="match status" value="1"/>
</dbReference>
<evidence type="ECO:0000256" key="3">
    <source>
        <dbReference type="ARBA" id="ARBA00022448"/>
    </source>
</evidence>
<dbReference type="PANTHER" id="PTHR30290">
    <property type="entry name" value="PERIPLASMIC BINDING COMPONENT OF ABC TRANSPORTER"/>
    <property type="match status" value="1"/>
</dbReference>
<feature type="domain" description="Solute-binding protein family 5" evidence="5">
    <location>
        <begin position="1"/>
        <end position="147"/>
    </location>
</feature>
<organism evidence="6">
    <name type="scientific">mine drainage metagenome</name>
    <dbReference type="NCBI Taxonomy" id="410659"/>
    <lineage>
        <taxon>unclassified sequences</taxon>
        <taxon>metagenomes</taxon>
        <taxon>ecological metagenomes</taxon>
    </lineage>
</organism>
<dbReference type="SUPFAM" id="SSF53850">
    <property type="entry name" value="Periplasmic binding protein-like II"/>
    <property type="match status" value="1"/>
</dbReference>
<sequence>YWDAAHVRLREEIYYPIPSASAAVERYLAGDLDLVNTPAFPPSDAGWLRRTLGAQVRVAPMYGTAFLGMLLHEKPFDNRDLRLALTLSLNRRVLDDKLMQGMDAPAHSLFPPLPHFTRQSPAWAHWPMAKRLAVARRLYHAAGYSRAHPLRVKLLYMTEG</sequence>